<evidence type="ECO:0000313" key="2">
    <source>
        <dbReference type="Proteomes" id="UP000540698"/>
    </source>
</evidence>
<gene>
    <name evidence="1" type="ORF">HGB38_07995</name>
</gene>
<dbReference type="AlphaFoldDB" id="A0A7X6L1K6"/>
<organism evidence="1 2">
    <name type="scientific">Nocardia gamkensis</name>
    <dbReference type="NCBI Taxonomy" id="352869"/>
    <lineage>
        <taxon>Bacteria</taxon>
        <taxon>Bacillati</taxon>
        <taxon>Actinomycetota</taxon>
        <taxon>Actinomycetes</taxon>
        <taxon>Mycobacteriales</taxon>
        <taxon>Nocardiaceae</taxon>
        <taxon>Nocardia</taxon>
    </lineage>
</organism>
<proteinExistence type="predicted"/>
<dbReference type="Proteomes" id="UP000540698">
    <property type="component" value="Unassembled WGS sequence"/>
</dbReference>
<evidence type="ECO:0000313" key="1">
    <source>
        <dbReference type="EMBL" id="NKY26159.1"/>
    </source>
</evidence>
<protein>
    <submittedName>
        <fullName evidence="1">Uncharacterized protein</fullName>
    </submittedName>
</protein>
<reference evidence="1 2" key="1">
    <citation type="submission" date="2020-04" db="EMBL/GenBank/DDBJ databases">
        <title>MicrobeNet Type strains.</title>
        <authorList>
            <person name="Nicholson A.C."/>
        </authorList>
    </citation>
    <scope>NUCLEOTIDE SEQUENCE [LARGE SCALE GENOMIC DNA]</scope>
    <source>
        <strain evidence="1 2">DSM 44956</strain>
    </source>
</reference>
<name>A0A7X6L1K6_9NOCA</name>
<dbReference type="EMBL" id="JAAXOS010000003">
    <property type="protein sequence ID" value="NKY26159.1"/>
    <property type="molecule type" value="Genomic_DNA"/>
</dbReference>
<sequence>MPVLHRTYLVRLDPSLHGERATPQGVRGKFLDWLRTDDAEVVELCGADRLVISCSPETAGEIRDLEYVLDVAPHA</sequence>
<accession>A0A7X6L1K6</accession>
<comment type="caution">
    <text evidence="1">The sequence shown here is derived from an EMBL/GenBank/DDBJ whole genome shotgun (WGS) entry which is preliminary data.</text>
</comment>
<dbReference type="RefSeq" id="WP_062970236.1">
    <property type="nucleotide sequence ID" value="NZ_JAAXOS010000003.1"/>
</dbReference>
<keyword evidence="2" id="KW-1185">Reference proteome</keyword>